<feature type="compositionally biased region" description="Basic and acidic residues" evidence="8">
    <location>
        <begin position="491"/>
        <end position="513"/>
    </location>
</feature>
<feature type="domain" description="N6 adenine-specific DNA methyltransferase N-terminal" evidence="10">
    <location>
        <begin position="25"/>
        <end position="154"/>
    </location>
</feature>
<comment type="catalytic activity">
    <reaction evidence="7">
        <text>a 2'-deoxyadenosine in DNA + S-adenosyl-L-methionine = an N(6)-methyl-2'-deoxyadenosine in DNA + S-adenosyl-L-homocysteine + H(+)</text>
        <dbReference type="Rhea" id="RHEA:15197"/>
        <dbReference type="Rhea" id="RHEA-COMP:12418"/>
        <dbReference type="Rhea" id="RHEA-COMP:12419"/>
        <dbReference type="ChEBI" id="CHEBI:15378"/>
        <dbReference type="ChEBI" id="CHEBI:57856"/>
        <dbReference type="ChEBI" id="CHEBI:59789"/>
        <dbReference type="ChEBI" id="CHEBI:90615"/>
        <dbReference type="ChEBI" id="CHEBI:90616"/>
        <dbReference type="EC" id="2.1.1.72"/>
    </reaction>
</comment>
<keyword evidence="3" id="KW-0489">Methyltransferase</keyword>
<evidence type="ECO:0000256" key="6">
    <source>
        <dbReference type="ARBA" id="ARBA00022747"/>
    </source>
</evidence>
<dbReference type="STRING" id="1502745.SAMN02799620_03798"/>
<dbReference type="GO" id="GO:0009307">
    <property type="term" value="P:DNA restriction-modification system"/>
    <property type="evidence" value="ECO:0007669"/>
    <property type="project" value="UniProtKB-KW"/>
</dbReference>
<reference evidence="12" key="1">
    <citation type="submission" date="2016-10" db="EMBL/GenBank/DDBJ databases">
        <authorList>
            <person name="Varghese N."/>
            <person name="Submissions S."/>
        </authorList>
    </citation>
    <scope>NUCLEOTIDE SEQUENCE [LARGE SCALE GENOMIC DNA]</scope>
    <source>
        <strain evidence="12">UNC267MFSha1.1M11</strain>
    </source>
</reference>
<dbReference type="InterPro" id="IPR038333">
    <property type="entry name" value="T1MK-like_N_sf"/>
</dbReference>
<dbReference type="InterPro" id="IPR003356">
    <property type="entry name" value="DNA_methylase_A-5"/>
</dbReference>
<evidence type="ECO:0000256" key="3">
    <source>
        <dbReference type="ARBA" id="ARBA00022603"/>
    </source>
</evidence>
<feature type="region of interest" description="Disordered" evidence="8">
    <location>
        <begin position="491"/>
        <end position="523"/>
    </location>
</feature>
<sequence length="599" mass="67040">MLRTVPGDGPYLQFDIIGGRHLSKLGNFVWGIADQLRGVYKPHQYGGVILPFTILRRLDCILEPTRDEVRALAGQHGGGALDVQVKRKTGLSFYNTSAFDFTRLLDDPEGLRANLVDYITGFSVNIDVFERYKFDNELATLDEKNRLYLITSKFAEVDLHPNAVSNAEMGDLFEFLIYKFAEASNEEAGEHYTPRDAIRLIVDLLFAEANEALLEPGTVRSIYDPTAGTGGMLSVAEERLLERNPDARLRLYGQEINDQSYAICKSDMLAKGQDAGNIRLGDTLSDDQFWDRTFDFCMSNPPYGFDWKASKDAVDKEALAQGSRFSHGLPSIGDGQMLFLTHLAHKMRPSHEGGGRAGIVLNGSPLFNGAAESGPSKIRQWLLESDLVEAIVALPTSMFFNTGIATYIWILDNTKRQERQGKIQLIDATSFWTKIRKNLGSKNREVDAESRDRILALYDAFDEADPDYSKVLTANDFAYWTITVERPLLDEDGKPVTDSKGKPKPDKKKRDTENIPFSYGGNADGDAARDATIKAYVAAEVIPHVPDAWVDTKKTKVGYEIPFTRHFYKYVPPRPLAEIDADLEKQIAKILELLREVEG</sequence>
<dbReference type="SUPFAM" id="SSF53335">
    <property type="entry name" value="S-adenosyl-L-methionine-dependent methyltransferases"/>
    <property type="match status" value="1"/>
</dbReference>
<dbReference type="Gene3D" id="1.20.1260.30">
    <property type="match status" value="1"/>
</dbReference>
<evidence type="ECO:0000256" key="2">
    <source>
        <dbReference type="ARBA" id="ARBA00011900"/>
    </source>
</evidence>
<evidence type="ECO:0000259" key="10">
    <source>
        <dbReference type="Pfam" id="PF12161"/>
    </source>
</evidence>
<keyword evidence="4" id="KW-0808">Transferase</keyword>
<evidence type="ECO:0000256" key="8">
    <source>
        <dbReference type="SAM" id="MobiDB-lite"/>
    </source>
</evidence>
<gene>
    <name evidence="11" type="ORF">SAMN02799620_03798</name>
</gene>
<dbReference type="AlphaFoldDB" id="A0A1G4WLV8"/>
<dbReference type="InterPro" id="IPR022749">
    <property type="entry name" value="D12N6_MeTrfase_N"/>
</dbReference>
<dbReference type="Proteomes" id="UP000199707">
    <property type="component" value="Unassembled WGS sequence"/>
</dbReference>
<evidence type="ECO:0000313" key="12">
    <source>
        <dbReference type="Proteomes" id="UP000199707"/>
    </source>
</evidence>
<keyword evidence="6" id="KW-0680">Restriction system</keyword>
<evidence type="ECO:0000313" key="11">
    <source>
        <dbReference type="EMBL" id="SCX24865.1"/>
    </source>
</evidence>
<feature type="domain" description="DNA methylase adenine-specific" evidence="9">
    <location>
        <begin position="168"/>
        <end position="476"/>
    </location>
</feature>
<dbReference type="GO" id="GO:0003677">
    <property type="term" value="F:DNA binding"/>
    <property type="evidence" value="ECO:0007669"/>
    <property type="project" value="InterPro"/>
</dbReference>
<evidence type="ECO:0000256" key="1">
    <source>
        <dbReference type="ARBA" id="ARBA00006594"/>
    </source>
</evidence>
<dbReference type="GO" id="GO:0032259">
    <property type="term" value="P:methylation"/>
    <property type="evidence" value="ECO:0007669"/>
    <property type="project" value="UniProtKB-KW"/>
</dbReference>
<evidence type="ECO:0000259" key="9">
    <source>
        <dbReference type="Pfam" id="PF02384"/>
    </source>
</evidence>
<proteinExistence type="inferred from homology"/>
<dbReference type="InterPro" id="IPR029063">
    <property type="entry name" value="SAM-dependent_MTases_sf"/>
</dbReference>
<dbReference type="Pfam" id="PF12161">
    <property type="entry name" value="HsdM_N"/>
    <property type="match status" value="1"/>
</dbReference>
<keyword evidence="5" id="KW-0949">S-adenosyl-L-methionine</keyword>
<dbReference type="GO" id="GO:0008170">
    <property type="term" value="F:N-methyltransferase activity"/>
    <property type="evidence" value="ECO:0007669"/>
    <property type="project" value="InterPro"/>
</dbReference>
<dbReference type="PRINTS" id="PR00507">
    <property type="entry name" value="N12N6MTFRASE"/>
</dbReference>
<evidence type="ECO:0000256" key="4">
    <source>
        <dbReference type="ARBA" id="ARBA00022679"/>
    </source>
</evidence>
<dbReference type="PANTHER" id="PTHR42933:SF3">
    <property type="entry name" value="TYPE I RESTRICTION ENZYME MJAVIII METHYLASE SUBUNIT"/>
    <property type="match status" value="1"/>
</dbReference>
<dbReference type="InterPro" id="IPR051537">
    <property type="entry name" value="DNA_Adenine_Mtase"/>
</dbReference>
<comment type="similarity">
    <text evidence="1">Belongs to the N(4)/N(6)-methyltransferase family.</text>
</comment>
<dbReference type="EC" id="2.1.1.72" evidence="2"/>
<organism evidence="11 12">
    <name type="scientific">Mycolicibacterium fluoranthenivorans</name>
    <dbReference type="NCBI Taxonomy" id="258505"/>
    <lineage>
        <taxon>Bacteria</taxon>
        <taxon>Bacillati</taxon>
        <taxon>Actinomycetota</taxon>
        <taxon>Actinomycetes</taxon>
        <taxon>Mycobacteriales</taxon>
        <taxon>Mycobacteriaceae</taxon>
        <taxon>Mycolicibacterium</taxon>
    </lineage>
</organism>
<dbReference type="EMBL" id="FMUB01000007">
    <property type="protein sequence ID" value="SCX24865.1"/>
    <property type="molecule type" value="Genomic_DNA"/>
</dbReference>
<evidence type="ECO:0000256" key="7">
    <source>
        <dbReference type="ARBA" id="ARBA00047942"/>
    </source>
</evidence>
<name>A0A1G4WLV8_9MYCO</name>
<dbReference type="Gene3D" id="3.40.50.150">
    <property type="entry name" value="Vaccinia Virus protein VP39"/>
    <property type="match status" value="1"/>
</dbReference>
<dbReference type="Pfam" id="PF02384">
    <property type="entry name" value="N6_Mtase"/>
    <property type="match status" value="1"/>
</dbReference>
<dbReference type="GO" id="GO:0009007">
    <property type="term" value="F:site-specific DNA-methyltransferase (adenine-specific) activity"/>
    <property type="evidence" value="ECO:0007669"/>
    <property type="project" value="UniProtKB-EC"/>
</dbReference>
<evidence type="ECO:0000256" key="5">
    <source>
        <dbReference type="ARBA" id="ARBA00022691"/>
    </source>
</evidence>
<accession>A0A1G4WLV8</accession>
<dbReference type="PANTHER" id="PTHR42933">
    <property type="entry name" value="SLR6095 PROTEIN"/>
    <property type="match status" value="1"/>
</dbReference>
<protein>
    <recommendedName>
        <fullName evidence="2">site-specific DNA-methyltransferase (adenine-specific)</fullName>
        <ecNumber evidence="2">2.1.1.72</ecNumber>
    </recommendedName>
</protein>
<dbReference type="CDD" id="cd02440">
    <property type="entry name" value="AdoMet_MTases"/>
    <property type="match status" value="1"/>
</dbReference>